<protein>
    <submittedName>
        <fullName evidence="2">Uncharacterized protein</fullName>
    </submittedName>
</protein>
<keyword evidence="1" id="KW-0472">Membrane</keyword>
<keyword evidence="1" id="KW-1133">Transmembrane helix</keyword>
<comment type="caution">
    <text evidence="2">The sequence shown here is derived from an EMBL/GenBank/DDBJ whole genome shotgun (WGS) entry which is preliminary data.</text>
</comment>
<dbReference type="AlphaFoldDB" id="A0A6I2RF37"/>
<proteinExistence type="predicted"/>
<evidence type="ECO:0000313" key="3">
    <source>
        <dbReference type="Proteomes" id="UP000434475"/>
    </source>
</evidence>
<dbReference type="Proteomes" id="UP000434475">
    <property type="component" value="Unassembled WGS sequence"/>
</dbReference>
<evidence type="ECO:0000256" key="1">
    <source>
        <dbReference type="SAM" id="Phobius"/>
    </source>
</evidence>
<name>A0A6I2RF37_FLAPL</name>
<dbReference type="EMBL" id="WKPR01000027">
    <property type="protein sequence ID" value="MSB21822.1"/>
    <property type="molecule type" value="Genomic_DNA"/>
</dbReference>
<accession>A0A6I2RF37</accession>
<sequence>MRYFLFGLFILVALHHLSILGITSVLVFWDRCGECKLNAYQEEQKEYRLKEVVGDYFRLRESRRIFCLMLLYLGVCIPAAILLGRYLLG</sequence>
<dbReference type="RefSeq" id="WP_108981959.1">
    <property type="nucleotide sequence ID" value="NZ_JAQLWY010000025.1"/>
</dbReference>
<reference evidence="2 3" key="1">
    <citation type="journal article" date="2019" name="Nat. Med.">
        <title>A library of human gut bacterial isolates paired with longitudinal multiomics data enables mechanistic microbiome research.</title>
        <authorList>
            <person name="Poyet M."/>
            <person name="Groussin M."/>
            <person name="Gibbons S.M."/>
            <person name="Avila-Pacheco J."/>
            <person name="Jiang X."/>
            <person name="Kearney S.M."/>
            <person name="Perrotta A.R."/>
            <person name="Berdy B."/>
            <person name="Zhao S."/>
            <person name="Lieberman T.D."/>
            <person name="Swanson P.K."/>
            <person name="Smith M."/>
            <person name="Roesemann S."/>
            <person name="Alexander J.E."/>
            <person name="Rich S.A."/>
            <person name="Livny J."/>
            <person name="Vlamakis H."/>
            <person name="Clish C."/>
            <person name="Bullock K."/>
            <person name="Deik A."/>
            <person name="Scott J."/>
            <person name="Pierce K.A."/>
            <person name="Xavier R.J."/>
            <person name="Alm E.J."/>
        </authorList>
    </citation>
    <scope>NUCLEOTIDE SEQUENCE [LARGE SCALE GENOMIC DNA]</scope>
    <source>
        <strain evidence="2 3">BIOML-A2</strain>
    </source>
</reference>
<gene>
    <name evidence="2" type="ORF">GKE97_20290</name>
</gene>
<organism evidence="2 3">
    <name type="scientific">Flavonifractor plautii</name>
    <name type="common">Fusobacterium plautii</name>
    <dbReference type="NCBI Taxonomy" id="292800"/>
    <lineage>
        <taxon>Bacteria</taxon>
        <taxon>Bacillati</taxon>
        <taxon>Bacillota</taxon>
        <taxon>Clostridia</taxon>
        <taxon>Eubacteriales</taxon>
        <taxon>Oscillospiraceae</taxon>
        <taxon>Flavonifractor</taxon>
    </lineage>
</organism>
<keyword evidence="1" id="KW-0812">Transmembrane</keyword>
<evidence type="ECO:0000313" key="2">
    <source>
        <dbReference type="EMBL" id="MSB21822.1"/>
    </source>
</evidence>
<feature type="transmembrane region" description="Helical" evidence="1">
    <location>
        <begin position="6"/>
        <end position="29"/>
    </location>
</feature>
<feature type="transmembrane region" description="Helical" evidence="1">
    <location>
        <begin position="65"/>
        <end position="88"/>
    </location>
</feature>